<feature type="domain" description="ER-bound oxygenase mpaB/mpaB'/Rubber oxygenase catalytic" evidence="3">
    <location>
        <begin position="53"/>
        <end position="273"/>
    </location>
</feature>
<evidence type="ECO:0000259" key="3">
    <source>
        <dbReference type="Pfam" id="PF09995"/>
    </source>
</evidence>
<feature type="transmembrane region" description="Helical" evidence="2">
    <location>
        <begin position="221"/>
        <end position="243"/>
    </location>
</feature>
<dbReference type="InterPro" id="IPR018713">
    <property type="entry name" value="MPAB/Lcp_cat_dom"/>
</dbReference>
<name>A0AA40BZ99_9PEZI</name>
<dbReference type="PANTHER" id="PTHR36151:SF3">
    <property type="entry name" value="ER-BOUND OXYGENASE MPAB_MPAB'_RUBBER OXYGENASE CATALYTIC DOMAIN-CONTAINING PROTEIN"/>
    <property type="match status" value="1"/>
</dbReference>
<dbReference type="AlphaFoldDB" id="A0AA40BZ99"/>
<keyword evidence="2" id="KW-1133">Transmembrane helix</keyword>
<evidence type="ECO:0000313" key="5">
    <source>
        <dbReference type="Proteomes" id="UP001175000"/>
    </source>
</evidence>
<comment type="caution">
    <text evidence="4">The sequence shown here is derived from an EMBL/GenBank/DDBJ whole genome shotgun (WGS) entry which is preliminary data.</text>
</comment>
<feature type="region of interest" description="Disordered" evidence="1">
    <location>
        <begin position="17"/>
        <end position="37"/>
    </location>
</feature>
<dbReference type="Pfam" id="PF09995">
    <property type="entry name" value="MPAB_Lcp_cat"/>
    <property type="match status" value="1"/>
</dbReference>
<gene>
    <name evidence="4" type="ORF">B0T14DRAFT_432679</name>
</gene>
<proteinExistence type="predicted"/>
<feature type="compositionally biased region" description="Polar residues" evidence="1">
    <location>
        <begin position="28"/>
        <end position="37"/>
    </location>
</feature>
<dbReference type="Proteomes" id="UP001175000">
    <property type="component" value="Unassembled WGS sequence"/>
</dbReference>
<dbReference type="GO" id="GO:0016491">
    <property type="term" value="F:oxidoreductase activity"/>
    <property type="evidence" value="ECO:0007669"/>
    <property type="project" value="InterPro"/>
</dbReference>
<protein>
    <recommendedName>
        <fullName evidence="3">ER-bound oxygenase mpaB/mpaB'/Rubber oxygenase catalytic domain-containing protein</fullName>
    </recommendedName>
</protein>
<feature type="transmembrane region" description="Helical" evidence="2">
    <location>
        <begin position="263"/>
        <end position="283"/>
    </location>
</feature>
<reference evidence="4" key="1">
    <citation type="submission" date="2023-06" db="EMBL/GenBank/DDBJ databases">
        <title>Genome-scale phylogeny and comparative genomics of the fungal order Sordariales.</title>
        <authorList>
            <consortium name="Lawrence Berkeley National Laboratory"/>
            <person name="Hensen N."/>
            <person name="Bonometti L."/>
            <person name="Westerberg I."/>
            <person name="Brannstrom I.O."/>
            <person name="Guillou S."/>
            <person name="Cros-Aarteil S."/>
            <person name="Calhoun S."/>
            <person name="Haridas S."/>
            <person name="Kuo A."/>
            <person name="Mondo S."/>
            <person name="Pangilinan J."/>
            <person name="Riley R."/>
            <person name="Labutti K."/>
            <person name="Andreopoulos B."/>
            <person name="Lipzen A."/>
            <person name="Chen C."/>
            <person name="Yanf M."/>
            <person name="Daum C."/>
            <person name="Ng V."/>
            <person name="Clum A."/>
            <person name="Steindorff A."/>
            <person name="Ohm R."/>
            <person name="Martin F."/>
            <person name="Silar P."/>
            <person name="Natvig D."/>
            <person name="Lalanne C."/>
            <person name="Gautier V."/>
            <person name="Ament-Velasquez S.L."/>
            <person name="Kruys A."/>
            <person name="Hutchinson M.I."/>
            <person name="Powell A.J."/>
            <person name="Barry K."/>
            <person name="Miller A.N."/>
            <person name="Grigoriev I.V."/>
            <person name="Debuchy R."/>
            <person name="Gladieux P."/>
            <person name="Thoren M.H."/>
            <person name="Johannesson H."/>
        </authorList>
    </citation>
    <scope>NUCLEOTIDE SEQUENCE</scope>
    <source>
        <strain evidence="4">CBS 606.72</strain>
    </source>
</reference>
<accession>A0AA40BZ99</accession>
<evidence type="ECO:0000256" key="1">
    <source>
        <dbReference type="SAM" id="MobiDB-lite"/>
    </source>
</evidence>
<keyword evidence="2" id="KW-0812">Transmembrane</keyword>
<evidence type="ECO:0000313" key="4">
    <source>
        <dbReference type="EMBL" id="KAK0619506.1"/>
    </source>
</evidence>
<organism evidence="4 5">
    <name type="scientific">Immersiella caudata</name>
    <dbReference type="NCBI Taxonomy" id="314043"/>
    <lineage>
        <taxon>Eukaryota</taxon>
        <taxon>Fungi</taxon>
        <taxon>Dikarya</taxon>
        <taxon>Ascomycota</taxon>
        <taxon>Pezizomycotina</taxon>
        <taxon>Sordariomycetes</taxon>
        <taxon>Sordariomycetidae</taxon>
        <taxon>Sordariales</taxon>
        <taxon>Lasiosphaeriaceae</taxon>
        <taxon>Immersiella</taxon>
    </lineage>
</organism>
<keyword evidence="2" id="KW-0472">Membrane</keyword>
<sequence length="314" mass="35226">MSQLPNIILSTQRPIAKPTKIPSLSPKLPTNSPQSQPPLTNRALLALAAEELPTWLAGPYAILLQLASPSIALGSHAHSRFTSDPISRFLRTAVFILAVTHGTPQQLSAVTGIITKQHAHVRGRDYNARNAELQKWTAATLFVAQRKGRMVFGEGSRAVGLRSREEMEGLCMESGRFASVLDMPGEMWPRGLDEFEEYFAREMERIEREGVSAVSAEVGKVLLFGLGLPWWLAWVMVGVRVVVARWLPQGMRRAYGLGDPNEWGMWLGYWTVVWWAWGLNWVMPGFVKRGVNREMLGFMVKAAEDIERTGRWTM</sequence>
<evidence type="ECO:0000256" key="2">
    <source>
        <dbReference type="SAM" id="Phobius"/>
    </source>
</evidence>
<dbReference type="EMBL" id="JAULSU010000004">
    <property type="protein sequence ID" value="KAK0619506.1"/>
    <property type="molecule type" value="Genomic_DNA"/>
</dbReference>
<keyword evidence="5" id="KW-1185">Reference proteome</keyword>
<dbReference type="PANTHER" id="PTHR36151">
    <property type="entry name" value="BLR2777 PROTEIN"/>
    <property type="match status" value="1"/>
</dbReference>